<dbReference type="Gene3D" id="3.10.450.50">
    <property type="match status" value="1"/>
</dbReference>
<sequence length="239" mass="26423">MKLKTLFQPKKWLATSSKHGNAVGSTDKEYRASHGSSSDTLSNDYSDSTMGNSSKRHSSQKNNKNRKSKTTRPMAIPELVVEYKTPNEKVITAFMNAWNNHTSLEETLSFFASPEVLVKFEDTPSITGGILAAEHDKLYKSFPDIKFTYECIKEDRAGQVVVEELRASATHTGEPYGFGPFPPVPTSNKSVANDPERLWFTVKDGKIVMMQVISLGDITGPPGFYVQIGGTMEMPPPVP</sequence>
<evidence type="ECO:0000313" key="2">
    <source>
        <dbReference type="EMBL" id="CAB9529818.1"/>
    </source>
</evidence>
<comment type="caution">
    <text evidence="2">The sequence shown here is derived from an EMBL/GenBank/DDBJ whole genome shotgun (WGS) entry which is preliminary data.</text>
</comment>
<evidence type="ECO:0000313" key="3">
    <source>
        <dbReference type="Proteomes" id="UP001153069"/>
    </source>
</evidence>
<feature type="compositionally biased region" description="Basic residues" evidence="1">
    <location>
        <begin position="54"/>
        <end position="70"/>
    </location>
</feature>
<dbReference type="Proteomes" id="UP001153069">
    <property type="component" value="Unassembled WGS sequence"/>
</dbReference>
<feature type="region of interest" description="Disordered" evidence="1">
    <location>
        <begin position="14"/>
        <end position="74"/>
    </location>
</feature>
<dbReference type="InterPro" id="IPR032710">
    <property type="entry name" value="NTF2-like_dom_sf"/>
</dbReference>
<proteinExistence type="predicted"/>
<accession>A0A9N8EZN8</accession>
<dbReference type="SUPFAM" id="SSF54427">
    <property type="entry name" value="NTF2-like"/>
    <property type="match status" value="1"/>
</dbReference>
<dbReference type="AlphaFoldDB" id="A0A9N8EZN8"/>
<organism evidence="2 3">
    <name type="scientific">Seminavis robusta</name>
    <dbReference type="NCBI Taxonomy" id="568900"/>
    <lineage>
        <taxon>Eukaryota</taxon>
        <taxon>Sar</taxon>
        <taxon>Stramenopiles</taxon>
        <taxon>Ochrophyta</taxon>
        <taxon>Bacillariophyta</taxon>
        <taxon>Bacillariophyceae</taxon>
        <taxon>Bacillariophycidae</taxon>
        <taxon>Naviculales</taxon>
        <taxon>Naviculaceae</taxon>
        <taxon>Seminavis</taxon>
    </lineage>
</organism>
<protein>
    <recommendedName>
        <fullName evidence="4">SnoaL-like domain-containing protein</fullName>
    </recommendedName>
</protein>
<evidence type="ECO:0000256" key="1">
    <source>
        <dbReference type="SAM" id="MobiDB-lite"/>
    </source>
</evidence>
<keyword evidence="3" id="KW-1185">Reference proteome</keyword>
<gene>
    <name evidence="2" type="ORF">SEMRO_2634_G333270.1</name>
</gene>
<name>A0A9N8EZN8_9STRA</name>
<reference evidence="2" key="1">
    <citation type="submission" date="2020-06" db="EMBL/GenBank/DDBJ databases">
        <authorList>
            <consortium name="Plant Systems Biology data submission"/>
        </authorList>
    </citation>
    <scope>NUCLEOTIDE SEQUENCE</scope>
    <source>
        <strain evidence="2">D6</strain>
    </source>
</reference>
<dbReference type="EMBL" id="CAICTM010002632">
    <property type="protein sequence ID" value="CAB9529818.1"/>
    <property type="molecule type" value="Genomic_DNA"/>
</dbReference>
<dbReference type="OrthoDB" id="10542774at2759"/>
<evidence type="ECO:0008006" key="4">
    <source>
        <dbReference type="Google" id="ProtNLM"/>
    </source>
</evidence>
<feature type="compositionally biased region" description="Polar residues" evidence="1">
    <location>
        <begin position="34"/>
        <end position="51"/>
    </location>
</feature>